<keyword evidence="4" id="KW-0472">Membrane</keyword>
<sequence>MPTLHANLSKNATIPSVHGGALWDDSVNKRLYLFGGETTQGLPTNFVLYSYDILHNHWHSLGPPTGPVIPTSYGAGVSIPSRGEAYYYGGWFNNASVPGWTGPPLASNRLIKYTMDSNTWSNLTGPDTVRRADGVMVFIPIADAGMLVYFGGSKDLYGNGTLTPEPLDTIFLYDVANGKWYAQKTSGRTPESRRRFCAGATWAQDQSSYNIYLYGGAGFPPDTTGYDDIYVLSIPSFQWIRGPYPLGSNVTGPYPKSMMTCNVVRNAQMLIIGGTYFNNTDFMCDAESVWGQHNMALSQENPDNDIWGEYIPSVTTYTVPSFILTAVGGDKTGGATATKPASGFVAPELTALMTRKAVITPRSPTRSIPTPAPTQSNPGNETEGPAPVLSTGAIAGIAIGGFFGLLALVASCCLLVRRRQVYYANPRQDGQSVPSEAWGTSIPSVFSPAVSTQATTYVPPVQSPILLPSSPIYPRAELATDYSQRYAAWARSMPGSPVGGAKREPSFRQRSQSVTGGEGIPHHMHPGGVSPRTPFGGSRGPVPGAPFWAPPSPQPPAYVSHVTVQTPQARFPPSHSRVPVDQDGVDEIRPVSASHQGSIM</sequence>
<feature type="transmembrane region" description="Helical" evidence="4">
    <location>
        <begin position="393"/>
        <end position="416"/>
    </location>
</feature>
<feature type="region of interest" description="Disordered" evidence="3">
    <location>
        <begin position="495"/>
        <end position="529"/>
    </location>
</feature>
<protein>
    <recommendedName>
        <fullName evidence="7">Kelch repeat-containing protein</fullName>
    </recommendedName>
</protein>
<evidence type="ECO:0008006" key="7">
    <source>
        <dbReference type="Google" id="ProtNLM"/>
    </source>
</evidence>
<reference evidence="5" key="2">
    <citation type="submission" date="2023-05" db="EMBL/GenBank/DDBJ databases">
        <authorList>
            <consortium name="Lawrence Berkeley National Laboratory"/>
            <person name="Steindorff A."/>
            <person name="Hensen N."/>
            <person name="Bonometti L."/>
            <person name="Westerberg I."/>
            <person name="Brannstrom I.O."/>
            <person name="Guillou S."/>
            <person name="Cros-Aarteil S."/>
            <person name="Calhoun S."/>
            <person name="Haridas S."/>
            <person name="Kuo A."/>
            <person name="Mondo S."/>
            <person name="Pangilinan J."/>
            <person name="Riley R."/>
            <person name="Labutti K."/>
            <person name="Andreopoulos B."/>
            <person name="Lipzen A."/>
            <person name="Chen C."/>
            <person name="Yanf M."/>
            <person name="Daum C."/>
            <person name="Ng V."/>
            <person name="Clum A."/>
            <person name="Ohm R."/>
            <person name="Martin F."/>
            <person name="Silar P."/>
            <person name="Natvig D."/>
            <person name="Lalanne C."/>
            <person name="Gautier V."/>
            <person name="Ament-Velasquez S.L."/>
            <person name="Kruys A."/>
            <person name="Hutchinson M.I."/>
            <person name="Powell A.J."/>
            <person name="Barry K."/>
            <person name="Miller A.N."/>
            <person name="Grigoriev I.V."/>
            <person name="Debuchy R."/>
            <person name="Gladieux P."/>
            <person name="Thoren M.H."/>
            <person name="Johannesson H."/>
        </authorList>
    </citation>
    <scope>NUCLEOTIDE SEQUENCE</scope>
    <source>
        <strain evidence="5">CBS 508.74</strain>
    </source>
</reference>
<dbReference type="GO" id="GO:0019760">
    <property type="term" value="P:glucosinolate metabolic process"/>
    <property type="evidence" value="ECO:0007669"/>
    <property type="project" value="UniProtKB-ARBA"/>
</dbReference>
<keyword evidence="4" id="KW-1133">Transmembrane helix</keyword>
<evidence type="ECO:0000256" key="2">
    <source>
        <dbReference type="ARBA" id="ARBA00023004"/>
    </source>
</evidence>
<feature type="region of interest" description="Disordered" evidence="3">
    <location>
        <begin position="360"/>
        <end position="386"/>
    </location>
</feature>
<dbReference type="AlphaFoldDB" id="A0AAN6T801"/>
<proteinExistence type="predicted"/>
<dbReference type="SUPFAM" id="SSF50965">
    <property type="entry name" value="Galactose oxidase, central domain"/>
    <property type="match status" value="1"/>
</dbReference>
<keyword evidence="6" id="KW-1185">Reference proteome</keyword>
<evidence type="ECO:0000256" key="1">
    <source>
        <dbReference type="ARBA" id="ARBA00022737"/>
    </source>
</evidence>
<evidence type="ECO:0000313" key="5">
    <source>
        <dbReference type="EMBL" id="KAK4107666.1"/>
    </source>
</evidence>
<organism evidence="5 6">
    <name type="scientific">Canariomyces notabilis</name>
    <dbReference type="NCBI Taxonomy" id="2074819"/>
    <lineage>
        <taxon>Eukaryota</taxon>
        <taxon>Fungi</taxon>
        <taxon>Dikarya</taxon>
        <taxon>Ascomycota</taxon>
        <taxon>Pezizomycotina</taxon>
        <taxon>Sordariomycetes</taxon>
        <taxon>Sordariomycetidae</taxon>
        <taxon>Sordariales</taxon>
        <taxon>Chaetomiaceae</taxon>
        <taxon>Canariomyces</taxon>
    </lineage>
</organism>
<dbReference type="EMBL" id="MU853370">
    <property type="protein sequence ID" value="KAK4107666.1"/>
    <property type="molecule type" value="Genomic_DNA"/>
</dbReference>
<keyword evidence="4" id="KW-0812">Transmembrane</keyword>
<dbReference type="InterPro" id="IPR015915">
    <property type="entry name" value="Kelch-typ_b-propeller"/>
</dbReference>
<reference evidence="5" key="1">
    <citation type="journal article" date="2023" name="Mol. Phylogenet. Evol.">
        <title>Genome-scale phylogeny and comparative genomics of the fungal order Sordariales.</title>
        <authorList>
            <person name="Hensen N."/>
            <person name="Bonometti L."/>
            <person name="Westerberg I."/>
            <person name="Brannstrom I.O."/>
            <person name="Guillou S."/>
            <person name="Cros-Aarteil S."/>
            <person name="Calhoun S."/>
            <person name="Haridas S."/>
            <person name="Kuo A."/>
            <person name="Mondo S."/>
            <person name="Pangilinan J."/>
            <person name="Riley R."/>
            <person name="LaButti K."/>
            <person name="Andreopoulos B."/>
            <person name="Lipzen A."/>
            <person name="Chen C."/>
            <person name="Yan M."/>
            <person name="Daum C."/>
            <person name="Ng V."/>
            <person name="Clum A."/>
            <person name="Steindorff A."/>
            <person name="Ohm R.A."/>
            <person name="Martin F."/>
            <person name="Silar P."/>
            <person name="Natvig D.O."/>
            <person name="Lalanne C."/>
            <person name="Gautier V."/>
            <person name="Ament-Velasquez S.L."/>
            <person name="Kruys A."/>
            <person name="Hutchinson M.I."/>
            <person name="Powell A.J."/>
            <person name="Barry K."/>
            <person name="Miller A.N."/>
            <person name="Grigoriev I.V."/>
            <person name="Debuchy R."/>
            <person name="Gladieux P."/>
            <person name="Hiltunen Thoren M."/>
            <person name="Johannesson H."/>
        </authorList>
    </citation>
    <scope>NUCLEOTIDE SEQUENCE</scope>
    <source>
        <strain evidence="5">CBS 508.74</strain>
    </source>
</reference>
<feature type="compositionally biased region" description="Low complexity" evidence="3">
    <location>
        <begin position="360"/>
        <end position="369"/>
    </location>
</feature>
<dbReference type="Gene3D" id="2.120.10.80">
    <property type="entry name" value="Kelch-type beta propeller"/>
    <property type="match status" value="1"/>
</dbReference>
<dbReference type="GeneID" id="89936940"/>
<dbReference type="Pfam" id="PF24681">
    <property type="entry name" value="Kelch_KLHDC2_KLHL20_DRC7"/>
    <property type="match status" value="1"/>
</dbReference>
<gene>
    <name evidence="5" type="ORF">N656DRAFT_741267</name>
</gene>
<dbReference type="PANTHER" id="PTHR47435:SF4">
    <property type="entry name" value="KELCH REPEAT PROTEIN (AFU_ORTHOLOGUE AFUA_5G12780)"/>
    <property type="match status" value="1"/>
</dbReference>
<name>A0AAN6T801_9PEZI</name>
<dbReference type="InterPro" id="IPR011043">
    <property type="entry name" value="Gal_Oxase/kelch_b-propeller"/>
</dbReference>
<evidence type="ECO:0000256" key="3">
    <source>
        <dbReference type="SAM" id="MobiDB-lite"/>
    </source>
</evidence>
<dbReference type="PANTHER" id="PTHR47435">
    <property type="entry name" value="KELCH REPEAT PROTEIN (AFU_ORTHOLOGUE AFUA_5G12780)"/>
    <property type="match status" value="1"/>
</dbReference>
<evidence type="ECO:0000313" key="6">
    <source>
        <dbReference type="Proteomes" id="UP001302812"/>
    </source>
</evidence>
<comment type="caution">
    <text evidence="5">The sequence shown here is derived from an EMBL/GenBank/DDBJ whole genome shotgun (WGS) entry which is preliminary data.</text>
</comment>
<dbReference type="Proteomes" id="UP001302812">
    <property type="component" value="Unassembled WGS sequence"/>
</dbReference>
<keyword evidence="1" id="KW-0677">Repeat</keyword>
<evidence type="ECO:0000256" key="4">
    <source>
        <dbReference type="SAM" id="Phobius"/>
    </source>
</evidence>
<dbReference type="RefSeq" id="XP_064665236.1">
    <property type="nucleotide sequence ID" value="XM_064812815.1"/>
</dbReference>
<accession>A0AAN6T801</accession>
<keyword evidence="2" id="KW-0408">Iron</keyword>